<gene>
    <name evidence="1" type="ORF">LEP1GSC035_4287</name>
</gene>
<accession>A0ABN0J2I3</accession>
<proteinExistence type="predicted"/>
<dbReference type="Proteomes" id="UP000012099">
    <property type="component" value="Unassembled WGS sequence"/>
</dbReference>
<organism evidence="1 2">
    <name type="scientific">Leptospira noguchii str. 2007001578</name>
    <dbReference type="NCBI Taxonomy" id="1049974"/>
    <lineage>
        <taxon>Bacteria</taxon>
        <taxon>Pseudomonadati</taxon>
        <taxon>Spirochaetota</taxon>
        <taxon>Spirochaetia</taxon>
        <taxon>Leptospirales</taxon>
        <taxon>Leptospiraceae</taxon>
        <taxon>Leptospira</taxon>
    </lineage>
</organism>
<keyword evidence="2" id="KW-1185">Reference proteome</keyword>
<name>A0ABN0J2I3_9LEPT</name>
<comment type="caution">
    <text evidence="1">The sequence shown here is derived from an EMBL/GenBank/DDBJ whole genome shotgun (WGS) entry which is preliminary data.</text>
</comment>
<sequence>MTTKFTIKNVEMNKKEGLTGILVLVPVKDLSTSYLFKALQDWVEILKDAKELILSDRIFENSDPWFGFGIFLNDDILFEQDIFFKIPKEENEEFKTATIEYVNAIIRYNKDDGEGLLTHEELETGTYAILWLLEKDLQFLSLYLEYLSSLDLDHMGAQLDVLFRLTKLYSPSDLEPLKNFAKENYVQQFDNWLEDDRAWKK</sequence>
<evidence type="ECO:0000313" key="2">
    <source>
        <dbReference type="Proteomes" id="UP000012099"/>
    </source>
</evidence>
<protein>
    <submittedName>
        <fullName evidence="1">Uncharacterized protein</fullName>
    </submittedName>
</protein>
<dbReference type="EMBL" id="AHMH02000059">
    <property type="protein sequence ID" value="EMN01158.1"/>
    <property type="molecule type" value="Genomic_DNA"/>
</dbReference>
<dbReference type="RefSeq" id="WP_004428947.1">
    <property type="nucleotide sequence ID" value="NZ_AHMH02000059.1"/>
</dbReference>
<reference evidence="1 2" key="1">
    <citation type="submission" date="2013-01" db="EMBL/GenBank/DDBJ databases">
        <authorList>
            <person name="Harkins D.M."/>
            <person name="Durkin A.S."/>
            <person name="Brinkac L.M."/>
            <person name="Haft D.H."/>
            <person name="Selengut J.D."/>
            <person name="Sanka R."/>
            <person name="DePew J."/>
            <person name="Purushe J."/>
            <person name="Whelen A.C."/>
            <person name="Vinetz J.M."/>
            <person name="Sutton G.G."/>
            <person name="Nierman W.C."/>
            <person name="Fouts D.E."/>
        </authorList>
    </citation>
    <scope>NUCLEOTIDE SEQUENCE [LARGE SCALE GENOMIC DNA]</scope>
    <source>
        <strain evidence="1 2">2007001578</strain>
    </source>
</reference>
<evidence type="ECO:0000313" key="1">
    <source>
        <dbReference type="EMBL" id="EMN01158.1"/>
    </source>
</evidence>